<organism evidence="1 2">
    <name type="scientific">Flavobacterium omnivorum</name>
    <dbReference type="NCBI Taxonomy" id="178355"/>
    <lineage>
        <taxon>Bacteria</taxon>
        <taxon>Pseudomonadati</taxon>
        <taxon>Bacteroidota</taxon>
        <taxon>Flavobacteriia</taxon>
        <taxon>Flavobacteriales</taxon>
        <taxon>Flavobacteriaceae</taxon>
        <taxon>Flavobacterium</taxon>
    </lineage>
</organism>
<reference evidence="2" key="1">
    <citation type="submission" date="2016-10" db="EMBL/GenBank/DDBJ databases">
        <authorList>
            <person name="Varghese N."/>
            <person name="Submissions S."/>
        </authorList>
    </citation>
    <scope>NUCLEOTIDE SEQUENCE [LARGE SCALE GENOMIC DNA]</scope>
    <source>
        <strain evidence="2">CGMCC 1.2747</strain>
    </source>
</reference>
<dbReference type="AlphaFoldDB" id="A0A1G8AKH5"/>
<sequence>MTLGFQNTAFVRYFWGFMSLYILNCTVDCPNLNSYSGMEDLMYNDQESIIEIFVEKILGFENAIAENEDTDIDKRISHKTNILLDFFVLPSTSLHLNKKYPYFKQNNLVELNRSIGILYFEIHTPPPEV</sequence>
<keyword evidence="2" id="KW-1185">Reference proteome</keyword>
<accession>A0A1G8AKH5</accession>
<dbReference type="EMBL" id="FNDB01000005">
    <property type="protein sequence ID" value="SDH21407.1"/>
    <property type="molecule type" value="Genomic_DNA"/>
</dbReference>
<protein>
    <submittedName>
        <fullName evidence="1">Uncharacterized protein</fullName>
    </submittedName>
</protein>
<evidence type="ECO:0000313" key="2">
    <source>
        <dbReference type="Proteomes" id="UP000199274"/>
    </source>
</evidence>
<dbReference type="RefSeq" id="WP_091256972.1">
    <property type="nucleotide sequence ID" value="NZ_FNDB01000005.1"/>
</dbReference>
<dbReference type="STRING" id="178355.SAMN04488062_10565"/>
<dbReference type="Proteomes" id="UP000199274">
    <property type="component" value="Unassembled WGS sequence"/>
</dbReference>
<gene>
    <name evidence="1" type="ORF">SAMN04488062_10565</name>
</gene>
<evidence type="ECO:0000313" key="1">
    <source>
        <dbReference type="EMBL" id="SDH21407.1"/>
    </source>
</evidence>
<proteinExistence type="predicted"/>
<dbReference type="OrthoDB" id="827641at2"/>
<name>A0A1G8AKH5_9FLAO</name>